<dbReference type="Gene3D" id="6.20.120.20">
    <property type="match status" value="1"/>
</dbReference>
<dbReference type="EMBL" id="QEAP01001030">
    <property type="protein sequence ID" value="TPX52504.1"/>
    <property type="molecule type" value="Genomic_DNA"/>
</dbReference>
<keyword evidence="6 7" id="KW-0413">Isomerase</keyword>
<dbReference type="Gene3D" id="1.50.10.20">
    <property type="match status" value="2"/>
</dbReference>
<name>A0A507DLH3_9FUNG</name>
<accession>A0A507DLH3</accession>
<dbReference type="Proteomes" id="UP000320333">
    <property type="component" value="Unassembled WGS sequence"/>
</dbReference>
<keyword evidence="3" id="KW-0677">Repeat</keyword>
<gene>
    <name evidence="10" type="ORF">CcCBS67573_g09859</name>
</gene>
<proteinExistence type="inferred from homology"/>
<reference evidence="10 11" key="1">
    <citation type="journal article" date="2019" name="Sci. Rep.">
        <title>Comparative genomics of chytrid fungi reveal insights into the obligate biotrophic and pathogenic lifestyle of Synchytrium endobioticum.</title>
        <authorList>
            <person name="van de Vossenberg B.T.L.H."/>
            <person name="Warris S."/>
            <person name="Nguyen H.D.T."/>
            <person name="van Gent-Pelzer M.P.E."/>
            <person name="Joly D.L."/>
            <person name="van de Geest H.C."/>
            <person name="Bonants P.J.M."/>
            <person name="Smith D.S."/>
            <person name="Levesque C.A."/>
            <person name="van der Lee T.A.J."/>
        </authorList>
    </citation>
    <scope>NUCLEOTIDE SEQUENCE [LARGE SCALE GENOMIC DNA]</scope>
    <source>
        <strain evidence="10 11">CBS 675.73</strain>
    </source>
</reference>
<dbReference type="InterPro" id="IPR032697">
    <property type="entry name" value="SQ_cyclase_N"/>
</dbReference>
<evidence type="ECO:0000256" key="4">
    <source>
        <dbReference type="ARBA" id="ARBA00022955"/>
    </source>
</evidence>
<evidence type="ECO:0000313" key="10">
    <source>
        <dbReference type="EMBL" id="TPX52504.1"/>
    </source>
</evidence>
<dbReference type="OrthoDB" id="21502at2759"/>
<dbReference type="InterPro" id="IPR008930">
    <property type="entry name" value="Terpenoid_cyclase/PrenylTrfase"/>
</dbReference>
<dbReference type="PANTHER" id="PTHR11764">
    <property type="entry name" value="TERPENE CYCLASE/MUTASE FAMILY MEMBER"/>
    <property type="match status" value="1"/>
</dbReference>
<dbReference type="GO" id="GO:0005811">
    <property type="term" value="C:lipid droplet"/>
    <property type="evidence" value="ECO:0007669"/>
    <property type="project" value="InterPro"/>
</dbReference>
<dbReference type="InterPro" id="IPR002365">
    <property type="entry name" value="Terpene_synthase_CS"/>
</dbReference>
<dbReference type="STRING" id="246404.A0A507DLH3"/>
<feature type="domain" description="Squalene cyclase N-terminal" evidence="9">
    <location>
        <begin position="76"/>
        <end position="363"/>
    </location>
</feature>
<dbReference type="InterPro" id="IPR018333">
    <property type="entry name" value="Squalene_cyclase"/>
</dbReference>
<feature type="domain" description="Squalene cyclase C-terminal" evidence="8">
    <location>
        <begin position="376"/>
        <end position="687"/>
    </location>
</feature>
<dbReference type="PANTHER" id="PTHR11764:SF20">
    <property type="entry name" value="LANOSTEROL SYNTHASE"/>
    <property type="match status" value="1"/>
</dbReference>
<dbReference type="Pfam" id="PF13249">
    <property type="entry name" value="SQHop_cyclase_N"/>
    <property type="match status" value="1"/>
</dbReference>
<dbReference type="SFLD" id="SFLDG01016">
    <property type="entry name" value="Prenyltransferase_Like_2"/>
    <property type="match status" value="1"/>
</dbReference>
<keyword evidence="11" id="KW-1185">Reference proteome</keyword>
<sequence length="696" mass="79655">MPVTFNSAKTDPTKWRLAVSEGRQTWHYLEDEYELANWPQTDFDRYWQGLPLINEQDFEETKCPLDAARNGFRFYQKLQTPDGHWAGEYGGPMFLIPGLVITMYITKTGWKPGQAAELINYLRARAHKEDGGWGIHIESPSTVFGTALNYVALRLLGVHQDDPACVKARAHLHKLGGATGIPSWGKFWLSILSVYEWEGNNPVPPELNMLPYWVPFHPGRMWCHTRAVYIPISYLFGRRFKADLDPLLKSLRNELYIQPYETIKWSQMRNNVAPVDLYSPHTKLFDFLNEILVIYEKLPKSLIREQALKTTLDQIRYEDINTDFLDIGPVNKVMNMLIVWLVDGPKSKNFARHCSRVDDFLWKSSEGLLMNGTNGSQLWDTAFAVQAMVETGLAEEPEFKKSLLLAYDFLDVTQIKRDTIIDPKTCHRHISKGAWPFSTRDQSYTVSDCTGEGLRATLMLQKKVTFPKDYSMKKISDERLFDAVNVLLSMQNPDGGFASYELVRGPKWLEWLNAAEVFGNIMVEYCYPECTTSSILGLAEFREHYPNHRRKEIDATIQRAVQYILNEQRPDGSWYGSWGICFTYAAVFALDSLASVGLTYETSEPVRRACAFLVSKQRADGGWGESFKSSETHQYVQRDSQVVHTSWAMLGLMAAGYPVKENLSRAAKLIMSRQQPNGEWLQEAIEGVFNHNCMIS</sequence>
<dbReference type="GO" id="GO:0016104">
    <property type="term" value="P:triterpenoid biosynthetic process"/>
    <property type="evidence" value="ECO:0007669"/>
    <property type="project" value="InterPro"/>
</dbReference>
<dbReference type="CDD" id="cd02892">
    <property type="entry name" value="SQCY_1"/>
    <property type="match status" value="1"/>
</dbReference>
<evidence type="ECO:0000256" key="2">
    <source>
        <dbReference type="ARBA" id="ARBA00022516"/>
    </source>
</evidence>
<keyword evidence="4" id="KW-0752">Steroid biosynthesis</keyword>
<dbReference type="AlphaFoldDB" id="A0A507DLH3"/>
<evidence type="ECO:0000256" key="6">
    <source>
        <dbReference type="ARBA" id="ARBA00023235"/>
    </source>
</evidence>
<dbReference type="Pfam" id="PF13243">
    <property type="entry name" value="SQHop_cyclase_C"/>
    <property type="match status" value="1"/>
</dbReference>
<evidence type="ECO:0000256" key="3">
    <source>
        <dbReference type="ARBA" id="ARBA00022737"/>
    </source>
</evidence>
<dbReference type="GO" id="GO:0006695">
    <property type="term" value="P:cholesterol biosynthetic process"/>
    <property type="evidence" value="ECO:0007669"/>
    <property type="project" value="TreeGrafter"/>
</dbReference>
<organism evidence="10 11">
    <name type="scientific">Chytriomyces confervae</name>
    <dbReference type="NCBI Taxonomy" id="246404"/>
    <lineage>
        <taxon>Eukaryota</taxon>
        <taxon>Fungi</taxon>
        <taxon>Fungi incertae sedis</taxon>
        <taxon>Chytridiomycota</taxon>
        <taxon>Chytridiomycota incertae sedis</taxon>
        <taxon>Chytridiomycetes</taxon>
        <taxon>Chytridiales</taxon>
        <taxon>Chytriomycetaceae</taxon>
        <taxon>Chytriomyces</taxon>
    </lineage>
</organism>
<comment type="caution">
    <text evidence="10">The sequence shown here is derived from an EMBL/GenBank/DDBJ whole genome shotgun (WGS) entry which is preliminary data.</text>
</comment>
<dbReference type="FunFam" id="1.50.10.20:FF:000003">
    <property type="entry name" value="Terpene cyclase/mutase family member"/>
    <property type="match status" value="1"/>
</dbReference>
<evidence type="ECO:0000259" key="8">
    <source>
        <dbReference type="Pfam" id="PF13243"/>
    </source>
</evidence>
<evidence type="ECO:0000256" key="1">
    <source>
        <dbReference type="ARBA" id="ARBA00009755"/>
    </source>
</evidence>
<evidence type="ECO:0000259" key="9">
    <source>
        <dbReference type="Pfam" id="PF13249"/>
    </source>
</evidence>
<evidence type="ECO:0000313" key="11">
    <source>
        <dbReference type="Proteomes" id="UP000320333"/>
    </source>
</evidence>
<dbReference type="SUPFAM" id="SSF48239">
    <property type="entry name" value="Terpenoid cyclases/Protein prenyltransferases"/>
    <property type="match status" value="2"/>
</dbReference>
<evidence type="ECO:0000256" key="7">
    <source>
        <dbReference type="RuleBase" id="RU362003"/>
    </source>
</evidence>
<protein>
    <recommendedName>
        <fullName evidence="7">Terpene cyclase/mutase family member</fullName>
        <ecNumber evidence="7">5.4.99.-</ecNumber>
    </recommendedName>
</protein>
<keyword evidence="2" id="KW-0444">Lipid biosynthesis</keyword>
<dbReference type="NCBIfam" id="TIGR01787">
    <property type="entry name" value="squalene_cyclas"/>
    <property type="match status" value="1"/>
</dbReference>
<keyword evidence="5" id="KW-0443">Lipid metabolism</keyword>
<dbReference type="EC" id="5.4.99.-" evidence="7"/>
<evidence type="ECO:0000256" key="5">
    <source>
        <dbReference type="ARBA" id="ARBA00023098"/>
    </source>
</evidence>
<dbReference type="InterPro" id="IPR032696">
    <property type="entry name" value="SQ_cyclase_C"/>
</dbReference>
<dbReference type="PROSITE" id="PS01074">
    <property type="entry name" value="TERPENE_SYNTHASES"/>
    <property type="match status" value="1"/>
</dbReference>
<comment type="similarity">
    <text evidence="1 7">Belongs to the terpene cyclase/mutase family.</text>
</comment>
<dbReference type="GO" id="GO:0000250">
    <property type="term" value="F:lanosterol synthase activity"/>
    <property type="evidence" value="ECO:0007669"/>
    <property type="project" value="TreeGrafter"/>
</dbReference>